<dbReference type="Proteomes" id="UP000838763">
    <property type="component" value="Unassembled WGS sequence"/>
</dbReference>
<sequence>MAGWLRDVANLNLDSLHRGIQSYLPTVARSDTSSSSSSPPTPEGNATSATTPFECLTQPYRTHIVSTDPLVIYIHDFISQPEIKGLMDAADGLFKPSMTTKYGRTTKDTARTSWSAGLPVDVDVVRCVLDRAQDFMGTMLSTGKDEMGSPQLVRYKPKQKFDLHFDWYPTPQKPYPPEERDRKWNRPASFFAILEDECTEGETYFPTCRLCRRSCDENEEWTSQTSVDPPAKVYVGKDKFENEDLIKYGWDEDVWFHVDKLSSAHIYLRMTDGQTWDTLPQALLTDLAQLTKANSIEGNKRTTMDVGQVSFHDQKRVRKVHVAQRENPIVNRLNKTKVEAKPDFKQEKENRLKELRQKEQAAIQARKKEELRQTQEYKEKKWQKDHAYDDLFDEDALAGASNQNRTEDWEDDFM</sequence>
<proteinExistence type="inferred from homology"/>
<name>A0A9P1H6B9_9PEZI</name>
<organism evidence="4 5">
    <name type="scientific">Parascedosporium putredinis</name>
    <dbReference type="NCBI Taxonomy" id="1442378"/>
    <lineage>
        <taxon>Eukaryota</taxon>
        <taxon>Fungi</taxon>
        <taxon>Dikarya</taxon>
        <taxon>Ascomycota</taxon>
        <taxon>Pezizomycotina</taxon>
        <taxon>Sordariomycetes</taxon>
        <taxon>Hypocreomycetidae</taxon>
        <taxon>Microascales</taxon>
        <taxon>Microascaceae</taxon>
        <taxon>Parascedosporium</taxon>
    </lineage>
</organism>
<feature type="compositionally biased region" description="Basic and acidic residues" evidence="2">
    <location>
        <begin position="366"/>
        <end position="389"/>
    </location>
</feature>
<accession>A0A9P1H6B9</accession>
<comment type="caution">
    <text evidence="4">The sequence shown here is derived from an EMBL/GenBank/DDBJ whole genome shotgun (WGS) entry which is preliminary data.</text>
</comment>
<keyword evidence="5" id="KW-1185">Reference proteome</keyword>
<gene>
    <name evidence="4" type="ORF">PPNO1_LOCUS7215</name>
</gene>
<protein>
    <recommendedName>
        <fullName evidence="3">NFACT RNA-binding domain-containing protein</fullName>
    </recommendedName>
</protein>
<dbReference type="PANTHER" id="PTHR13049:SF2">
    <property type="entry name" value="COILED-COIL DOMAIN-CONTAINING PROTEIN 25"/>
    <property type="match status" value="1"/>
</dbReference>
<evidence type="ECO:0000256" key="2">
    <source>
        <dbReference type="SAM" id="MobiDB-lite"/>
    </source>
</evidence>
<feature type="region of interest" description="Disordered" evidence="2">
    <location>
        <begin position="27"/>
        <end position="52"/>
    </location>
</feature>
<reference evidence="4" key="1">
    <citation type="submission" date="2022-11" db="EMBL/GenBank/DDBJ databases">
        <authorList>
            <person name="Scott C."/>
            <person name="Bruce N."/>
        </authorList>
    </citation>
    <scope>NUCLEOTIDE SEQUENCE</scope>
</reference>
<evidence type="ECO:0000256" key="1">
    <source>
        <dbReference type="ARBA" id="ARBA00008998"/>
    </source>
</evidence>
<feature type="region of interest" description="Disordered" evidence="2">
    <location>
        <begin position="355"/>
        <end position="414"/>
    </location>
</feature>
<dbReference type="AlphaFoldDB" id="A0A9P1H6B9"/>
<dbReference type="EMBL" id="CALLCH030000016">
    <property type="protein sequence ID" value="CAI4217609.1"/>
    <property type="molecule type" value="Genomic_DNA"/>
</dbReference>
<dbReference type="Gene3D" id="2.60.120.620">
    <property type="entry name" value="q2cbj1_9rhob like domain"/>
    <property type="match status" value="1"/>
</dbReference>
<evidence type="ECO:0000313" key="5">
    <source>
        <dbReference type="Proteomes" id="UP000838763"/>
    </source>
</evidence>
<evidence type="ECO:0000313" key="4">
    <source>
        <dbReference type="EMBL" id="CAI4217609.1"/>
    </source>
</evidence>
<evidence type="ECO:0000259" key="3">
    <source>
        <dbReference type="Pfam" id="PF05670"/>
    </source>
</evidence>
<dbReference type="Pfam" id="PF05670">
    <property type="entry name" value="NFACT-R_1"/>
    <property type="match status" value="1"/>
</dbReference>
<dbReference type="InterPro" id="IPR008532">
    <property type="entry name" value="NFACT_RNA-bd"/>
</dbReference>
<feature type="domain" description="NFACT RNA-binding" evidence="3">
    <location>
        <begin position="231"/>
        <end position="310"/>
    </location>
</feature>
<dbReference type="InterPro" id="IPR039730">
    <property type="entry name" value="Jlp2/Ccd25"/>
</dbReference>
<dbReference type="PANTHER" id="PTHR13049">
    <property type="entry name" value="DUF814-RELATED"/>
    <property type="match status" value="1"/>
</dbReference>
<comment type="similarity">
    <text evidence="1">Belongs to the CCDC25 family.</text>
</comment>
<dbReference type="OrthoDB" id="200398at2759"/>